<reference evidence="2" key="2">
    <citation type="submission" date="2020-11" db="EMBL/GenBank/DDBJ databases">
        <authorList>
            <person name="McCartney M.A."/>
            <person name="Auch B."/>
            <person name="Kono T."/>
            <person name="Mallez S."/>
            <person name="Becker A."/>
            <person name="Gohl D.M."/>
            <person name="Silverstein K.A.T."/>
            <person name="Koren S."/>
            <person name="Bechman K.B."/>
            <person name="Herman A."/>
            <person name="Abrahante J.E."/>
            <person name="Garbe J."/>
        </authorList>
    </citation>
    <scope>NUCLEOTIDE SEQUENCE</scope>
    <source>
        <strain evidence="2">Duluth1</strain>
        <tissue evidence="2">Whole animal</tissue>
    </source>
</reference>
<keyword evidence="1" id="KW-0812">Transmembrane</keyword>
<dbReference type="Proteomes" id="UP000828390">
    <property type="component" value="Unassembled WGS sequence"/>
</dbReference>
<evidence type="ECO:0000313" key="3">
    <source>
        <dbReference type="Proteomes" id="UP000828390"/>
    </source>
</evidence>
<dbReference type="EMBL" id="JAIWYP010000001">
    <property type="protein sequence ID" value="KAH3892777.1"/>
    <property type="molecule type" value="Genomic_DNA"/>
</dbReference>
<keyword evidence="1" id="KW-1133">Transmembrane helix</keyword>
<comment type="caution">
    <text evidence="2">The sequence shown here is derived from an EMBL/GenBank/DDBJ whole genome shotgun (WGS) entry which is preliminary data.</text>
</comment>
<name>A0A9D4NAH9_DREPO</name>
<reference evidence="2" key="1">
    <citation type="journal article" date="2019" name="bioRxiv">
        <title>The Genome of the Zebra Mussel, Dreissena polymorpha: A Resource for Invasive Species Research.</title>
        <authorList>
            <person name="McCartney M.A."/>
            <person name="Auch B."/>
            <person name="Kono T."/>
            <person name="Mallez S."/>
            <person name="Zhang Y."/>
            <person name="Obille A."/>
            <person name="Becker A."/>
            <person name="Abrahante J.E."/>
            <person name="Garbe J."/>
            <person name="Badalamenti J.P."/>
            <person name="Herman A."/>
            <person name="Mangelson H."/>
            <person name="Liachko I."/>
            <person name="Sullivan S."/>
            <person name="Sone E.D."/>
            <person name="Koren S."/>
            <person name="Silverstein K.A.T."/>
            <person name="Beckman K.B."/>
            <person name="Gohl D.M."/>
        </authorList>
    </citation>
    <scope>NUCLEOTIDE SEQUENCE</scope>
    <source>
        <strain evidence="2">Duluth1</strain>
        <tissue evidence="2">Whole animal</tissue>
    </source>
</reference>
<accession>A0A9D4NAH9</accession>
<organism evidence="2 3">
    <name type="scientific">Dreissena polymorpha</name>
    <name type="common">Zebra mussel</name>
    <name type="synonym">Mytilus polymorpha</name>
    <dbReference type="NCBI Taxonomy" id="45954"/>
    <lineage>
        <taxon>Eukaryota</taxon>
        <taxon>Metazoa</taxon>
        <taxon>Spiralia</taxon>
        <taxon>Lophotrochozoa</taxon>
        <taxon>Mollusca</taxon>
        <taxon>Bivalvia</taxon>
        <taxon>Autobranchia</taxon>
        <taxon>Heteroconchia</taxon>
        <taxon>Euheterodonta</taxon>
        <taxon>Imparidentia</taxon>
        <taxon>Neoheterodontei</taxon>
        <taxon>Myida</taxon>
        <taxon>Dreissenoidea</taxon>
        <taxon>Dreissenidae</taxon>
        <taxon>Dreissena</taxon>
    </lineage>
</organism>
<protein>
    <submittedName>
        <fullName evidence="2">Uncharacterized protein</fullName>
    </submittedName>
</protein>
<gene>
    <name evidence="2" type="ORF">DPMN_016905</name>
</gene>
<evidence type="ECO:0000313" key="2">
    <source>
        <dbReference type="EMBL" id="KAH3892777.1"/>
    </source>
</evidence>
<keyword evidence="1" id="KW-0472">Membrane</keyword>
<feature type="transmembrane region" description="Helical" evidence="1">
    <location>
        <begin position="52"/>
        <end position="71"/>
    </location>
</feature>
<proteinExistence type="predicted"/>
<keyword evidence="3" id="KW-1185">Reference proteome</keyword>
<dbReference type="AlphaFoldDB" id="A0A9D4NAH9"/>
<evidence type="ECO:0000256" key="1">
    <source>
        <dbReference type="SAM" id="Phobius"/>
    </source>
</evidence>
<sequence>MVFLNIDADTDLNQVTIVSAIKVGVINFAEHIQLVISAVWNEILTFSVQGQVLTALVCLLIINILLINIFWRVYRPIICNPEIAGLVAKYSDLRKRKEGQDQAHQQ</sequence>